<reference evidence="2" key="1">
    <citation type="submission" date="2023-02" db="EMBL/GenBank/DDBJ databases">
        <title>Actinokineospora globicatena NBRC 15670.</title>
        <authorList>
            <person name="Ichikawa N."/>
            <person name="Sato H."/>
            <person name="Tonouchi N."/>
        </authorList>
    </citation>
    <scope>NUCLEOTIDE SEQUENCE</scope>
    <source>
        <strain evidence="2">NBRC 15670</strain>
    </source>
</reference>
<organism evidence="2 3">
    <name type="scientific">Actinokineospora globicatena</name>
    <dbReference type="NCBI Taxonomy" id="103729"/>
    <lineage>
        <taxon>Bacteria</taxon>
        <taxon>Bacillati</taxon>
        <taxon>Actinomycetota</taxon>
        <taxon>Actinomycetes</taxon>
        <taxon>Pseudonocardiales</taxon>
        <taxon>Pseudonocardiaceae</taxon>
        <taxon>Actinokineospora</taxon>
    </lineage>
</organism>
<dbReference type="AlphaFoldDB" id="A0A9W6VCU2"/>
<gene>
    <name evidence="2" type="ORF">Aglo03_61450</name>
</gene>
<proteinExistence type="predicted"/>
<evidence type="ECO:0000256" key="1">
    <source>
        <dbReference type="SAM" id="MobiDB-lite"/>
    </source>
</evidence>
<protein>
    <submittedName>
        <fullName evidence="2">Uncharacterized protein</fullName>
    </submittedName>
</protein>
<feature type="region of interest" description="Disordered" evidence="1">
    <location>
        <begin position="14"/>
        <end position="35"/>
    </location>
</feature>
<keyword evidence="3" id="KW-1185">Reference proteome</keyword>
<evidence type="ECO:0000313" key="2">
    <source>
        <dbReference type="EMBL" id="GLW95329.1"/>
    </source>
</evidence>
<comment type="caution">
    <text evidence="2">The sequence shown here is derived from an EMBL/GenBank/DDBJ whole genome shotgun (WGS) entry which is preliminary data.</text>
</comment>
<dbReference type="Proteomes" id="UP001165042">
    <property type="component" value="Unassembled WGS sequence"/>
</dbReference>
<accession>A0A9W6VCU2</accession>
<dbReference type="InterPro" id="IPR045596">
    <property type="entry name" value="DUF6459"/>
</dbReference>
<name>A0A9W6VCU2_9PSEU</name>
<evidence type="ECO:0000313" key="3">
    <source>
        <dbReference type="Proteomes" id="UP001165042"/>
    </source>
</evidence>
<dbReference type="Pfam" id="PF20060">
    <property type="entry name" value="DUF6459"/>
    <property type="match status" value="1"/>
</dbReference>
<dbReference type="RefSeq" id="WP_285613155.1">
    <property type="nucleotide sequence ID" value="NZ_BSSD01000013.1"/>
</dbReference>
<sequence length="144" mass="16229">MRINALPDYEPPLAEADEERWFTPPASPSPNRTIRGAPREATWRLVTLLLEALEGKRQVSHLHGMLPPAVYEGLLTRAKGNGRTLYRLAHLHTSEVAPGVVELAATIRIVRADHPDSWHAKTCFGRMEQLEGHWHCTILRLIGF</sequence>
<dbReference type="EMBL" id="BSSD01000013">
    <property type="protein sequence ID" value="GLW95329.1"/>
    <property type="molecule type" value="Genomic_DNA"/>
</dbReference>